<dbReference type="SUPFAM" id="SSF56672">
    <property type="entry name" value="DNA/RNA polymerases"/>
    <property type="match status" value="1"/>
</dbReference>
<comment type="caution">
    <text evidence="2">The sequence shown here is derived from an EMBL/GenBank/DDBJ whole genome shotgun (WGS) entry which is preliminary data.</text>
</comment>
<name>A0A8H3LGY3_9GLOM</name>
<dbReference type="InterPro" id="IPR043502">
    <property type="entry name" value="DNA/RNA_pol_sf"/>
</dbReference>
<evidence type="ECO:0000259" key="1">
    <source>
        <dbReference type="Pfam" id="PF17919"/>
    </source>
</evidence>
<keyword evidence="2" id="KW-0695">RNA-directed DNA polymerase</keyword>
<proteinExistence type="predicted"/>
<dbReference type="Pfam" id="PF17919">
    <property type="entry name" value="RT_RNaseH_2"/>
    <property type="match status" value="1"/>
</dbReference>
<dbReference type="InterPro" id="IPR041577">
    <property type="entry name" value="RT_RNaseH_2"/>
</dbReference>
<dbReference type="AlphaFoldDB" id="A0A8H3LGY3"/>
<dbReference type="Proteomes" id="UP000615446">
    <property type="component" value="Unassembled WGS sequence"/>
</dbReference>
<accession>A0A8H3LGY3</accession>
<dbReference type="PANTHER" id="PTHR34072">
    <property type="entry name" value="ENZYMATIC POLYPROTEIN-RELATED"/>
    <property type="match status" value="1"/>
</dbReference>
<feature type="domain" description="Reverse transcriptase/retrotransposon-derived protein RNase H-like" evidence="1">
    <location>
        <begin position="2"/>
        <end position="68"/>
    </location>
</feature>
<evidence type="ECO:0000313" key="2">
    <source>
        <dbReference type="EMBL" id="GES86426.1"/>
    </source>
</evidence>
<sequence length="118" mass="13442">MLIKAPILNYPDFNNPFIIYIDISRIGLGAVLSQIKENSSKEHVIVYAGRSFNPAEKNYSITDQMFLAEPGELNANADALSKIPEKTYCFLIELETYPEPAKYTVSVLISKHYKRERL</sequence>
<dbReference type="EMBL" id="BLAL01000160">
    <property type="protein sequence ID" value="GES86426.1"/>
    <property type="molecule type" value="Genomic_DNA"/>
</dbReference>
<dbReference type="OrthoDB" id="2248871at2759"/>
<organism evidence="2 3">
    <name type="scientific">Rhizophagus clarus</name>
    <dbReference type="NCBI Taxonomy" id="94130"/>
    <lineage>
        <taxon>Eukaryota</taxon>
        <taxon>Fungi</taxon>
        <taxon>Fungi incertae sedis</taxon>
        <taxon>Mucoromycota</taxon>
        <taxon>Glomeromycotina</taxon>
        <taxon>Glomeromycetes</taxon>
        <taxon>Glomerales</taxon>
        <taxon>Glomeraceae</taxon>
        <taxon>Rhizophagus</taxon>
    </lineage>
</organism>
<protein>
    <submittedName>
        <fullName evidence="2">Reverse transcriptase family protein</fullName>
    </submittedName>
</protein>
<reference evidence="2" key="1">
    <citation type="submission" date="2019-10" db="EMBL/GenBank/DDBJ databases">
        <title>Conservation and host-specific expression of non-tandemly repeated heterogenous ribosome RNA gene in arbuscular mycorrhizal fungi.</title>
        <authorList>
            <person name="Maeda T."/>
            <person name="Kobayashi Y."/>
            <person name="Nakagawa T."/>
            <person name="Ezawa T."/>
            <person name="Yamaguchi K."/>
            <person name="Bino T."/>
            <person name="Nishimoto Y."/>
            <person name="Shigenobu S."/>
            <person name="Kawaguchi M."/>
        </authorList>
    </citation>
    <scope>NUCLEOTIDE SEQUENCE</scope>
    <source>
        <strain evidence="2">HR1</strain>
    </source>
</reference>
<keyword evidence="2" id="KW-0808">Transferase</keyword>
<gene>
    <name evidence="2" type="ORF">RCL2_001348100</name>
</gene>
<keyword evidence="2" id="KW-0548">Nucleotidyltransferase</keyword>
<dbReference type="GO" id="GO:0003964">
    <property type="term" value="F:RNA-directed DNA polymerase activity"/>
    <property type="evidence" value="ECO:0007669"/>
    <property type="project" value="UniProtKB-KW"/>
</dbReference>
<evidence type="ECO:0000313" key="3">
    <source>
        <dbReference type="Proteomes" id="UP000615446"/>
    </source>
</evidence>